<dbReference type="GO" id="GO:0005782">
    <property type="term" value="C:peroxisomal matrix"/>
    <property type="evidence" value="ECO:0007669"/>
    <property type="project" value="TreeGrafter"/>
</dbReference>
<dbReference type="GO" id="GO:0005829">
    <property type="term" value="C:cytosol"/>
    <property type="evidence" value="ECO:0007669"/>
    <property type="project" value="TreeGrafter"/>
</dbReference>
<dbReference type="FunFam" id="3.30.830.10:FF:000003">
    <property type="entry name" value="Insulin-degrading enzyme"/>
    <property type="match status" value="1"/>
</dbReference>
<dbReference type="GO" id="GO:0046872">
    <property type="term" value="F:metal ion binding"/>
    <property type="evidence" value="ECO:0007669"/>
    <property type="project" value="UniProtKB-KW"/>
</dbReference>
<dbReference type="GO" id="GO:0005739">
    <property type="term" value="C:mitochondrion"/>
    <property type="evidence" value="ECO:0007669"/>
    <property type="project" value="TreeGrafter"/>
</dbReference>
<feature type="domain" description="Peptidase M16 C-terminal" evidence="14">
    <location>
        <begin position="216"/>
        <end position="338"/>
    </location>
</feature>
<evidence type="ECO:0000256" key="1">
    <source>
        <dbReference type="ARBA" id="ARBA00007261"/>
    </source>
</evidence>
<feature type="domain" description="Peptidase M16 middle/third" evidence="15">
    <location>
        <begin position="351"/>
        <end position="631"/>
    </location>
</feature>
<dbReference type="Pfam" id="PF00675">
    <property type="entry name" value="Peptidase_M16"/>
    <property type="match status" value="1"/>
</dbReference>
<evidence type="ECO:0000256" key="10">
    <source>
        <dbReference type="ARBA" id="ARBA00074992"/>
    </source>
</evidence>
<dbReference type="SUPFAM" id="SSF63411">
    <property type="entry name" value="LuxS/MPP-like metallohydrolase"/>
    <property type="match status" value="4"/>
</dbReference>
<reference evidence="17" key="1">
    <citation type="submission" date="2025-08" db="UniProtKB">
        <authorList>
            <consortium name="Ensembl"/>
        </authorList>
    </citation>
    <scope>IDENTIFICATION</scope>
</reference>
<gene>
    <name evidence="17" type="primary">IDE</name>
</gene>
<comment type="catalytic activity">
    <reaction evidence="7">
        <text>Degradation of insulin, glucagon and other polypeptides. No action on proteins.</text>
        <dbReference type="EC" id="3.4.24.56"/>
    </reaction>
</comment>
<evidence type="ECO:0000256" key="6">
    <source>
        <dbReference type="ARBA" id="ARBA00023049"/>
    </source>
</evidence>
<evidence type="ECO:0000313" key="18">
    <source>
        <dbReference type="Proteomes" id="UP000594220"/>
    </source>
</evidence>
<keyword evidence="4" id="KW-0378">Hydrolase</keyword>
<evidence type="ECO:0000259" key="13">
    <source>
        <dbReference type="Pfam" id="PF00675"/>
    </source>
</evidence>
<dbReference type="InterPro" id="IPR054734">
    <property type="entry name" value="PqqF-like_C_4"/>
</dbReference>
<dbReference type="InterPro" id="IPR001431">
    <property type="entry name" value="Pept_M16_Zn_BS"/>
</dbReference>
<evidence type="ECO:0000259" key="14">
    <source>
        <dbReference type="Pfam" id="PF05193"/>
    </source>
</evidence>
<dbReference type="GO" id="GO:0051603">
    <property type="term" value="P:proteolysis involved in protein catabolic process"/>
    <property type="evidence" value="ECO:0007669"/>
    <property type="project" value="TreeGrafter"/>
</dbReference>
<sequence length="948" mass="109713">SSICSLRMSMKLQKEINSKMKSSAIKRITNEIIKSPEDKREYRGLELANGIKSLLISDPTTDKSSAALDVHIGSLSDPLNIAGLSHFCEHMLFLGTEKYPKENEYSQFLSEHAGSSNAFTSGEHTNYYFDVSHEHLEGALDRFAQFFLCPLFDESCKDREVNAVDSEHEKNLMNDAWRLFQLEKATGNPNHPFSKFGTGNKFTLETRPTQEGIDVRQELLKFHSTYYSSNLMSICVLGRESLDELTSLVVKLFSEVENKNVPIPEFPEHPFQEEHLRQLYKIVPIKDIRNLYVTFPIPDLQKYYKSNPGHYLGHLIGHEGPGSLLSELKAKGKETEEMSKRYNSDLNAVAFRFKDKERPRGYTSKLAGMLHYYPIEEVLAAEYLLEEFRPDLIEMVLDKLKPENVRVAIVSKSFEGKTDRTEQWYGTQYKQEAVSDEVIKKWQNADLNGKFKLPMKNEFIPTNFEILPLEKDAAPYPALIKDTAMSKLWFKQDDKFFLPKACLNFEFFSPFAYVDPLHCNMAYLYLELLKDSLNEYAYAAELAGLNYDLQNTIYGMYLSVKGYNDKQHILLKKIIEKMATFEIDEKRFEIIKEAYMRSLNNFRAEQPHQHAMYYLRLLMTEVAWTKDELKEALDDVTLPRLKAFISQLLSRLHIEALLHGNITKQAALGIMQMVEDTLIEHAHTKPLLPSQLVRYREVQLPDRGWFVYQQRNEVHNNCGIEIYYQTDMQSTSENMFLELFCQIISEPCFNTLRTKEQLGYIVFSGPRRANGIQGLRFIIQSEKPPHYLESRVEAFLKTMEKCIEDMSEEAFQKHIQALAIRRLDKPKKLSAECAKYWGEIISQQYNFDRDNTEVAYLKTLTKDDIIQFYKELLAVHAPRRHKVSVHVLAREMDSCPVVGEFPCQNDVNLAPAPPLPQPSVIENMTEFKRSLPLFPLVKPHINFMAAKL</sequence>
<dbReference type="Pfam" id="PF05193">
    <property type="entry name" value="Peptidase_M16_C"/>
    <property type="match status" value="1"/>
</dbReference>
<dbReference type="GO" id="GO:0043171">
    <property type="term" value="P:peptide catabolic process"/>
    <property type="evidence" value="ECO:0007669"/>
    <property type="project" value="TreeGrafter"/>
</dbReference>
<evidence type="ECO:0000256" key="11">
    <source>
        <dbReference type="ARBA" id="ARBA00080349"/>
    </source>
</evidence>
<dbReference type="GO" id="GO:0050435">
    <property type="term" value="P:amyloid-beta metabolic process"/>
    <property type="evidence" value="ECO:0007669"/>
    <property type="project" value="TreeGrafter"/>
</dbReference>
<name>A0A7M4F986_CROPO</name>
<dbReference type="Pfam" id="PF22456">
    <property type="entry name" value="PqqF-like_C_4"/>
    <property type="match status" value="1"/>
</dbReference>
<evidence type="ECO:0000259" key="16">
    <source>
        <dbReference type="Pfam" id="PF22456"/>
    </source>
</evidence>
<keyword evidence="5" id="KW-0862">Zinc</keyword>
<protein>
    <recommendedName>
        <fullName evidence="9">Insulin-degrading enzyme</fullName>
        <ecNumber evidence="8">3.4.24.56</ecNumber>
    </recommendedName>
    <alternativeName>
        <fullName evidence="11">Insulin protease</fullName>
    </alternativeName>
    <alternativeName>
        <fullName evidence="10">Insulysin</fullName>
    </alternativeName>
</protein>
<keyword evidence="18" id="KW-1185">Reference proteome</keyword>
<comment type="similarity">
    <text evidence="1 12">Belongs to the peptidase M16 family.</text>
</comment>
<dbReference type="GeneTree" id="ENSGT00940000155780"/>
<dbReference type="GO" id="GO:0042447">
    <property type="term" value="P:hormone catabolic process"/>
    <property type="evidence" value="ECO:0007669"/>
    <property type="project" value="TreeGrafter"/>
</dbReference>
<keyword evidence="6" id="KW-0482">Metalloprotease</keyword>
<dbReference type="PANTHER" id="PTHR43690:SF18">
    <property type="entry name" value="INSULIN-DEGRADING ENZYME-RELATED"/>
    <property type="match status" value="1"/>
</dbReference>
<evidence type="ECO:0000256" key="9">
    <source>
        <dbReference type="ARBA" id="ARBA00070422"/>
    </source>
</evidence>
<accession>A0A7M4F986</accession>
<dbReference type="FunFam" id="3.30.830.10:FF:000004">
    <property type="entry name" value="Putative insulin-degrading enzyme"/>
    <property type="match status" value="1"/>
</dbReference>
<dbReference type="FunFam" id="3.30.830.10:FF:000007">
    <property type="entry name" value="Insulin-degrading enzyme"/>
    <property type="match status" value="1"/>
</dbReference>
<dbReference type="InterPro" id="IPR032632">
    <property type="entry name" value="Peptidase_M16_M"/>
</dbReference>
<evidence type="ECO:0000256" key="7">
    <source>
        <dbReference type="ARBA" id="ARBA00052248"/>
    </source>
</evidence>
<dbReference type="PROSITE" id="PS00143">
    <property type="entry name" value="INSULINASE"/>
    <property type="match status" value="1"/>
</dbReference>
<evidence type="ECO:0000256" key="2">
    <source>
        <dbReference type="ARBA" id="ARBA00022670"/>
    </source>
</evidence>
<dbReference type="InterPro" id="IPR011765">
    <property type="entry name" value="Pept_M16_N"/>
</dbReference>
<feature type="domain" description="Peptidase M16 N-terminal" evidence="13">
    <location>
        <begin position="54"/>
        <end position="189"/>
    </location>
</feature>
<dbReference type="AlphaFoldDB" id="A0A7M4F986"/>
<evidence type="ECO:0000256" key="4">
    <source>
        <dbReference type="ARBA" id="ARBA00022801"/>
    </source>
</evidence>
<dbReference type="Pfam" id="PF16187">
    <property type="entry name" value="Peptidase_M16_M"/>
    <property type="match status" value="1"/>
</dbReference>
<keyword evidence="2" id="KW-0645">Protease</keyword>
<dbReference type="InterPro" id="IPR011249">
    <property type="entry name" value="Metalloenz_LuxS/M16"/>
</dbReference>
<evidence type="ECO:0000256" key="12">
    <source>
        <dbReference type="RuleBase" id="RU004447"/>
    </source>
</evidence>
<dbReference type="EC" id="3.4.24.56" evidence="8"/>
<dbReference type="Gene3D" id="3.30.830.10">
    <property type="entry name" value="Metalloenzyme, LuxS/M16 peptidase-like"/>
    <property type="match status" value="5"/>
</dbReference>
<dbReference type="PANTHER" id="PTHR43690">
    <property type="entry name" value="NARDILYSIN"/>
    <property type="match status" value="1"/>
</dbReference>
<keyword evidence="3" id="KW-0479">Metal-binding</keyword>
<evidence type="ECO:0000256" key="5">
    <source>
        <dbReference type="ARBA" id="ARBA00022833"/>
    </source>
</evidence>
<reference evidence="17" key="2">
    <citation type="submission" date="2025-09" db="UniProtKB">
        <authorList>
            <consortium name="Ensembl"/>
        </authorList>
    </citation>
    <scope>IDENTIFICATION</scope>
</reference>
<dbReference type="Ensembl" id="ENSCPRT00005025036.1">
    <property type="protein sequence ID" value="ENSCPRP00005021428.1"/>
    <property type="gene ID" value="ENSCPRG00005014725.1"/>
</dbReference>
<dbReference type="InterPro" id="IPR050626">
    <property type="entry name" value="Peptidase_M16"/>
</dbReference>
<evidence type="ECO:0000259" key="15">
    <source>
        <dbReference type="Pfam" id="PF16187"/>
    </source>
</evidence>
<evidence type="ECO:0000313" key="17">
    <source>
        <dbReference type="Ensembl" id="ENSCPRP00005021428.1"/>
    </source>
</evidence>
<proteinExistence type="inferred from homology"/>
<dbReference type="GO" id="GO:0004222">
    <property type="term" value="F:metalloendopeptidase activity"/>
    <property type="evidence" value="ECO:0007669"/>
    <property type="project" value="UniProtKB-EC"/>
</dbReference>
<dbReference type="InterPro" id="IPR007863">
    <property type="entry name" value="Peptidase_M16_C"/>
</dbReference>
<evidence type="ECO:0000256" key="8">
    <source>
        <dbReference type="ARBA" id="ARBA00066874"/>
    </source>
</evidence>
<feature type="domain" description="Coenzyme PQQ synthesis protein F-like C-terminal lobe" evidence="16">
    <location>
        <begin position="739"/>
        <end position="837"/>
    </location>
</feature>
<dbReference type="Proteomes" id="UP000594220">
    <property type="component" value="Unplaced"/>
</dbReference>
<organism evidence="17 18">
    <name type="scientific">Crocodylus porosus</name>
    <name type="common">Saltwater crocodile</name>
    <name type="synonym">Estuarine crocodile</name>
    <dbReference type="NCBI Taxonomy" id="8502"/>
    <lineage>
        <taxon>Eukaryota</taxon>
        <taxon>Metazoa</taxon>
        <taxon>Chordata</taxon>
        <taxon>Craniata</taxon>
        <taxon>Vertebrata</taxon>
        <taxon>Euteleostomi</taxon>
        <taxon>Archelosauria</taxon>
        <taxon>Archosauria</taxon>
        <taxon>Crocodylia</taxon>
        <taxon>Longirostres</taxon>
        <taxon>Crocodylidae</taxon>
        <taxon>Crocodylus</taxon>
    </lineage>
</organism>
<evidence type="ECO:0000256" key="3">
    <source>
        <dbReference type="ARBA" id="ARBA00022723"/>
    </source>
</evidence>